<dbReference type="Gene3D" id="1.20.120.30">
    <property type="entry name" value="Aspartate receptor, ligand-binding domain"/>
    <property type="match status" value="1"/>
</dbReference>
<feature type="transmembrane region" description="Helical" evidence="2">
    <location>
        <begin position="37"/>
        <end position="57"/>
    </location>
</feature>
<accession>A0A0F9EGV3</accession>
<dbReference type="Pfam" id="PF00015">
    <property type="entry name" value="MCPsignal"/>
    <property type="match status" value="1"/>
</dbReference>
<keyword evidence="1" id="KW-0807">Transducer</keyword>
<dbReference type="PANTHER" id="PTHR32089">
    <property type="entry name" value="METHYL-ACCEPTING CHEMOTAXIS PROTEIN MCPB"/>
    <property type="match status" value="1"/>
</dbReference>
<gene>
    <name evidence="4" type="ORF">LCGC14_2154290</name>
</gene>
<feature type="transmembrane region" description="Helical" evidence="2">
    <location>
        <begin position="12"/>
        <end position="31"/>
    </location>
</feature>
<evidence type="ECO:0000313" key="4">
    <source>
        <dbReference type="EMBL" id="KKL65506.1"/>
    </source>
</evidence>
<comment type="caution">
    <text evidence="4">The sequence shown here is derived from an EMBL/GenBank/DDBJ whole genome shotgun (WGS) entry which is preliminary data.</text>
</comment>
<dbReference type="InterPro" id="IPR025991">
    <property type="entry name" value="Chemoreceptor_zinc-bind_dom"/>
</dbReference>
<dbReference type="PROSITE" id="PS50111">
    <property type="entry name" value="CHEMOTAXIS_TRANSDUC_2"/>
    <property type="match status" value="1"/>
</dbReference>
<evidence type="ECO:0000259" key="3">
    <source>
        <dbReference type="PROSITE" id="PS50111"/>
    </source>
</evidence>
<dbReference type="SUPFAM" id="SSF58104">
    <property type="entry name" value="Methyl-accepting chemotaxis protein (MCP) signaling domain"/>
    <property type="match status" value="1"/>
</dbReference>
<proteinExistence type="predicted"/>
<organism evidence="4">
    <name type="scientific">marine sediment metagenome</name>
    <dbReference type="NCBI Taxonomy" id="412755"/>
    <lineage>
        <taxon>unclassified sequences</taxon>
        <taxon>metagenomes</taxon>
        <taxon>ecological metagenomes</taxon>
    </lineage>
</organism>
<dbReference type="CDD" id="cd11386">
    <property type="entry name" value="MCP_signal"/>
    <property type="match status" value="1"/>
</dbReference>
<dbReference type="FunFam" id="1.10.287.950:FF:000001">
    <property type="entry name" value="Methyl-accepting chemotaxis sensory transducer"/>
    <property type="match status" value="1"/>
</dbReference>
<keyword evidence="2" id="KW-0472">Membrane</keyword>
<dbReference type="SMART" id="SM00283">
    <property type="entry name" value="MA"/>
    <property type="match status" value="1"/>
</dbReference>
<sequence length="504" mass="53502">MAVESKRINRKIMAGYAIAALALAVVAALALSGMHGMVVAGVAALGLAGTVVSVVITTRSVGSTIEKIEDLAERVKAGDLTGADSTRQRDEGGLVSTLVAMRLSLSRIVDELISSTSELVSTVGALRDNATRTLTGTRNQADKANQIAVTSEEMNQTVIDIAQSAADASTSSNSAMKTAEKGRSVTDEAVNIVNNVYNATVDLASTSDKLNNRVTEIGNIVTVINDIADQTNLLALNAAIEAARAGEQGRGFAVVADEVRKLAERTIKATAEISERISAVQGESENTTQSMERATSEVIKAKTSIKEVGAALDEKVISVTTMKDKIMHIATAIEEQSSASEEVALNISDTARTAEEIATSAEGVIHEVDTITHVVDVLWKTTTSFTTDSQGAKVIKQAKEDHKLFVERVRKAVNGESTLDPAKINNHKQCKMGLWYYGPGMKLYSSLESFLALEDIHARVHSVGREAVEAANSGESERASGLLKELEDVYTKSAGALSKLEKEL</sequence>
<dbReference type="GO" id="GO:0007165">
    <property type="term" value="P:signal transduction"/>
    <property type="evidence" value="ECO:0007669"/>
    <property type="project" value="UniProtKB-KW"/>
</dbReference>
<dbReference type="AlphaFoldDB" id="A0A0F9EGV3"/>
<dbReference type="EMBL" id="LAZR01027509">
    <property type="protein sequence ID" value="KKL65506.1"/>
    <property type="molecule type" value="Genomic_DNA"/>
</dbReference>
<dbReference type="PANTHER" id="PTHR32089:SF112">
    <property type="entry name" value="LYSOZYME-LIKE PROTEIN-RELATED"/>
    <property type="match status" value="1"/>
</dbReference>
<keyword evidence="2" id="KW-1133">Transmembrane helix</keyword>
<dbReference type="Gene3D" id="1.10.287.950">
    <property type="entry name" value="Methyl-accepting chemotaxis protein"/>
    <property type="match status" value="1"/>
</dbReference>
<evidence type="ECO:0000256" key="1">
    <source>
        <dbReference type="ARBA" id="ARBA00023224"/>
    </source>
</evidence>
<reference evidence="4" key="1">
    <citation type="journal article" date="2015" name="Nature">
        <title>Complex archaea that bridge the gap between prokaryotes and eukaryotes.</title>
        <authorList>
            <person name="Spang A."/>
            <person name="Saw J.H."/>
            <person name="Jorgensen S.L."/>
            <person name="Zaremba-Niedzwiedzka K."/>
            <person name="Martijn J."/>
            <person name="Lind A.E."/>
            <person name="van Eijk R."/>
            <person name="Schleper C."/>
            <person name="Guy L."/>
            <person name="Ettema T.J."/>
        </authorList>
    </citation>
    <scope>NUCLEOTIDE SEQUENCE</scope>
</reference>
<dbReference type="GO" id="GO:0016020">
    <property type="term" value="C:membrane"/>
    <property type="evidence" value="ECO:0007669"/>
    <property type="project" value="InterPro"/>
</dbReference>
<protein>
    <recommendedName>
        <fullName evidence="3">Methyl-accepting transducer domain-containing protein</fullName>
    </recommendedName>
</protein>
<feature type="domain" description="Methyl-accepting transducer" evidence="3">
    <location>
        <begin position="115"/>
        <end position="351"/>
    </location>
</feature>
<name>A0A0F9EGV3_9ZZZZ</name>
<dbReference type="InterPro" id="IPR004089">
    <property type="entry name" value="MCPsignal_dom"/>
</dbReference>
<keyword evidence="2" id="KW-0812">Transmembrane</keyword>
<evidence type="ECO:0000256" key="2">
    <source>
        <dbReference type="SAM" id="Phobius"/>
    </source>
</evidence>
<dbReference type="Pfam" id="PF13682">
    <property type="entry name" value="CZB"/>
    <property type="match status" value="1"/>
</dbReference>